<feature type="non-terminal residue" evidence="2">
    <location>
        <position position="1"/>
    </location>
</feature>
<dbReference type="InterPro" id="IPR012132">
    <property type="entry name" value="GMC_OxRdtase"/>
</dbReference>
<feature type="domain" description="Glucose-methanol-choline oxidoreductase N-terminal" evidence="1">
    <location>
        <begin position="1"/>
        <end position="80"/>
    </location>
</feature>
<dbReference type="AlphaFoldDB" id="A0A8J2PLW2"/>
<keyword evidence="3" id="KW-1185">Reference proteome</keyword>
<evidence type="ECO:0000313" key="2">
    <source>
        <dbReference type="EMBL" id="CAG7819565.1"/>
    </source>
</evidence>
<dbReference type="PANTHER" id="PTHR11552">
    <property type="entry name" value="GLUCOSE-METHANOL-CHOLINE GMC OXIDOREDUCTASE"/>
    <property type="match status" value="1"/>
</dbReference>
<reference evidence="2" key="1">
    <citation type="submission" date="2021-06" db="EMBL/GenBank/DDBJ databases">
        <authorList>
            <person name="Hodson N. C."/>
            <person name="Mongue J. A."/>
            <person name="Jaron S. K."/>
        </authorList>
    </citation>
    <scope>NUCLEOTIDE SEQUENCE</scope>
</reference>
<comment type="caution">
    <text evidence="2">The sequence shown here is derived from an EMBL/GenBank/DDBJ whole genome shotgun (WGS) entry which is preliminary data.</text>
</comment>
<dbReference type="Pfam" id="PF00732">
    <property type="entry name" value="GMC_oxred_N"/>
    <property type="match status" value="1"/>
</dbReference>
<evidence type="ECO:0000259" key="1">
    <source>
        <dbReference type="Pfam" id="PF00732"/>
    </source>
</evidence>
<dbReference type="InterPro" id="IPR000172">
    <property type="entry name" value="GMC_OxRdtase_N"/>
</dbReference>
<proteinExistence type="predicted"/>
<dbReference type="PANTHER" id="PTHR11552:SF186">
    <property type="entry name" value="GLUCOSE-METHANOL-CHOLINE OXIDOREDUCTASE N-TERMINAL DOMAIN-CONTAINING PROTEIN"/>
    <property type="match status" value="1"/>
</dbReference>
<protein>
    <recommendedName>
        <fullName evidence="1">Glucose-methanol-choline oxidoreductase N-terminal domain-containing protein</fullName>
    </recommendedName>
</protein>
<gene>
    <name evidence="2" type="ORF">AFUS01_LOCUS30003</name>
</gene>
<dbReference type="GO" id="GO:0050660">
    <property type="term" value="F:flavin adenine dinucleotide binding"/>
    <property type="evidence" value="ECO:0007669"/>
    <property type="project" value="InterPro"/>
</dbReference>
<accession>A0A8J2PLW2</accession>
<dbReference type="Proteomes" id="UP000708208">
    <property type="component" value="Unassembled WGS sequence"/>
</dbReference>
<dbReference type="EMBL" id="CAJVCH010453081">
    <property type="protein sequence ID" value="CAG7819565.1"/>
    <property type="molecule type" value="Genomic_DNA"/>
</dbReference>
<organism evidence="2 3">
    <name type="scientific">Allacma fusca</name>
    <dbReference type="NCBI Taxonomy" id="39272"/>
    <lineage>
        <taxon>Eukaryota</taxon>
        <taxon>Metazoa</taxon>
        <taxon>Ecdysozoa</taxon>
        <taxon>Arthropoda</taxon>
        <taxon>Hexapoda</taxon>
        <taxon>Collembola</taxon>
        <taxon>Symphypleona</taxon>
        <taxon>Sminthuridae</taxon>
        <taxon>Allacma</taxon>
    </lineage>
</organism>
<evidence type="ECO:0000313" key="3">
    <source>
        <dbReference type="Proteomes" id="UP000708208"/>
    </source>
</evidence>
<sequence length="90" mass="10321">MIYMRGNRFDYDQWALLGNPGWSYEDVLPYFIKAERQADLHLAGDRLHHGTRGPLVVKTQAMRTPLMHAFMKAGQFMGYETGDPNGFVQS</sequence>
<dbReference type="GO" id="GO:0016614">
    <property type="term" value="F:oxidoreductase activity, acting on CH-OH group of donors"/>
    <property type="evidence" value="ECO:0007669"/>
    <property type="project" value="InterPro"/>
</dbReference>
<dbReference type="OrthoDB" id="269227at2759"/>
<name>A0A8J2PLW2_9HEXA</name>